<dbReference type="SMART" id="SM00387">
    <property type="entry name" value="HATPase_c"/>
    <property type="match status" value="1"/>
</dbReference>
<keyword evidence="12" id="KW-0902">Two-component regulatory system</keyword>
<dbReference type="SMART" id="SM00388">
    <property type="entry name" value="HisKA"/>
    <property type="match status" value="1"/>
</dbReference>
<dbReference type="SUPFAM" id="SSF52172">
    <property type="entry name" value="CheY-like"/>
    <property type="match status" value="1"/>
</dbReference>
<dbReference type="EC" id="2.7.13.3" evidence="3"/>
<feature type="transmembrane region" description="Helical" evidence="19">
    <location>
        <begin position="196"/>
        <end position="215"/>
    </location>
</feature>
<evidence type="ECO:0000256" key="19">
    <source>
        <dbReference type="SAM" id="Phobius"/>
    </source>
</evidence>
<dbReference type="CDD" id="cd00082">
    <property type="entry name" value="HisKA"/>
    <property type="match status" value="1"/>
</dbReference>
<comment type="catalytic activity">
    <reaction evidence="1">
        <text>ATP + protein L-histidine = ADP + protein N-phospho-L-histidine.</text>
        <dbReference type="EC" id="2.7.13.3"/>
    </reaction>
</comment>
<dbReference type="GO" id="GO:0000155">
    <property type="term" value="F:phosphorelay sensor kinase activity"/>
    <property type="evidence" value="ECO:0007669"/>
    <property type="project" value="InterPro"/>
</dbReference>
<keyword evidence="4" id="KW-1003">Cell membrane</keyword>
<dbReference type="SMART" id="SM00073">
    <property type="entry name" value="HPT"/>
    <property type="match status" value="1"/>
</dbReference>
<dbReference type="InterPro" id="IPR036641">
    <property type="entry name" value="HPT_dom_sf"/>
</dbReference>
<evidence type="ECO:0000256" key="13">
    <source>
        <dbReference type="ARBA" id="ARBA00023136"/>
    </source>
</evidence>
<keyword evidence="10" id="KW-0067">ATP-binding</keyword>
<dbReference type="InterPro" id="IPR036097">
    <property type="entry name" value="HisK_dim/P_sf"/>
</dbReference>
<keyword evidence="5 17" id="KW-0597">Phosphoprotein</keyword>
<dbReference type="SUPFAM" id="SSF55785">
    <property type="entry name" value="PYP-like sensor domain (PAS domain)"/>
    <property type="match status" value="1"/>
</dbReference>
<evidence type="ECO:0000259" key="23">
    <source>
        <dbReference type="PROSITE" id="PS50113"/>
    </source>
</evidence>
<evidence type="ECO:0000256" key="9">
    <source>
        <dbReference type="ARBA" id="ARBA00022777"/>
    </source>
</evidence>
<dbReference type="InterPro" id="IPR008207">
    <property type="entry name" value="Sig_transdc_His_kin_Hpt_dom"/>
</dbReference>
<dbReference type="CDD" id="cd00088">
    <property type="entry name" value="HPT"/>
    <property type="match status" value="1"/>
</dbReference>
<evidence type="ECO:0000256" key="8">
    <source>
        <dbReference type="ARBA" id="ARBA00022741"/>
    </source>
</evidence>
<proteinExistence type="predicted"/>
<dbReference type="PROSITE" id="PS50113">
    <property type="entry name" value="PAC"/>
    <property type="match status" value="1"/>
</dbReference>
<dbReference type="PROSITE" id="PS50112">
    <property type="entry name" value="PAS"/>
    <property type="match status" value="1"/>
</dbReference>
<dbReference type="GO" id="GO:0005886">
    <property type="term" value="C:plasma membrane"/>
    <property type="evidence" value="ECO:0007669"/>
    <property type="project" value="UniProtKB-SubCell"/>
</dbReference>
<dbReference type="PROSITE" id="PS50894">
    <property type="entry name" value="HPT"/>
    <property type="match status" value="1"/>
</dbReference>
<evidence type="ECO:0000259" key="21">
    <source>
        <dbReference type="PROSITE" id="PS50110"/>
    </source>
</evidence>
<feature type="domain" description="HPt" evidence="24">
    <location>
        <begin position="843"/>
        <end position="936"/>
    </location>
</feature>
<evidence type="ECO:0000256" key="11">
    <source>
        <dbReference type="ARBA" id="ARBA00022989"/>
    </source>
</evidence>
<keyword evidence="9 25" id="KW-0418">Kinase</keyword>
<dbReference type="Gene3D" id="3.30.565.10">
    <property type="entry name" value="Histidine kinase-like ATPase, C-terminal domain"/>
    <property type="match status" value="1"/>
</dbReference>
<evidence type="ECO:0000313" key="25">
    <source>
        <dbReference type="EMBL" id="AMP41516.1"/>
    </source>
</evidence>
<evidence type="ECO:0000256" key="12">
    <source>
        <dbReference type="ARBA" id="ARBA00023012"/>
    </source>
</evidence>
<dbReference type="CDD" id="cd16922">
    <property type="entry name" value="HATPase_EvgS-ArcB-TorS-like"/>
    <property type="match status" value="1"/>
</dbReference>
<dbReference type="CDD" id="cd00130">
    <property type="entry name" value="PAS"/>
    <property type="match status" value="1"/>
</dbReference>
<dbReference type="InterPro" id="IPR035965">
    <property type="entry name" value="PAS-like_dom_sf"/>
</dbReference>
<keyword evidence="13 19" id="KW-0472">Membrane</keyword>
<dbReference type="SUPFAM" id="SSF47384">
    <property type="entry name" value="Homodimeric domain of signal transducing histidine kinase"/>
    <property type="match status" value="1"/>
</dbReference>
<dbReference type="SUPFAM" id="SSF47226">
    <property type="entry name" value="Histidine-containing phosphotransfer domain, HPT domain"/>
    <property type="match status" value="1"/>
</dbReference>
<sequence length="936" mass="104562">MRIELSAIRTSFIPAFAACALLFILSRYNYLVFHTAVEFFSIIVILSISIFVWNVRRSISNNYILFLSTAFLFVGLLDFMHTIAYKGMNLLPISGANPATQLWIAARALQSVSLLIAAFLIHARLNFKAVFAAYTAATVLFVLSIFYWLSFPDCYIEGAGLTPFKKISEYVISLILAFAAVLLYKKRAEFDEDVSRLLIAAITVTVAMELTFTLYADVYGYLNFTGHMLKILSFYLFYKALIKTGFEKPYSIIFRDLKEKEKELTKSHDFIKSALDSMNDAVSIINTTDYSIVDCNSVFLKETGLKKEEVVGKKCYEITHRRCDPCEAPNDICPMEDTLKTGEHSVYEHIHFDGSGNQMNVEVSASPITDENGNVVQIVHVSRNISERKSAEKRIRQLNTDLEKQVDELQKAKEIAETSALARSRFLANMSHELRTPMNAIIGMADLALDTHLTAEQKEYLTVISHASKSLLKILNDILNLSKIESGKLELEEIVFDLKSVITDSLSIVSLAASEKGVALNYSVSAETPQTLKGDPERLKQILVNLLGNAVKFTDKGEISVHVKEMPSEKSEKRNRHPLLFSVHDTGIGIPIEKQKCIFDDFAQADESTTKKYGGTGLGLAISKKLAELMSGNVWVESEPQRGATFYFTAVFNTADASGTEEHLSCKQDSTAELKESIPLKILIAEDNDFNQMLAVRLLEKLGHTVTVAENGLKAIEQLEKELFDLVLMDIQMPEMDGLTATRIIRNTASKVLDHKVPIVAMTANAMREDREQCLAAGMNDYISKPISMQELAHILSALNYSTKEDVADLVHDKEKEPIKDTRTVIDIIKLFEYVGFEIVGNNEEFIVKIIDAFRNSSSERLITLNRSFEAGDLNTLEREAHTLKSMAASIGAETLKNIASDIENASRNKQLVPEQTITSLKAELQKVLNILSQIA</sequence>
<evidence type="ECO:0000256" key="17">
    <source>
        <dbReference type="PROSITE-ProRule" id="PRU00169"/>
    </source>
</evidence>
<dbReference type="NCBIfam" id="TIGR00229">
    <property type="entry name" value="sensory_box"/>
    <property type="match status" value="1"/>
</dbReference>
<dbReference type="Gene3D" id="1.20.120.160">
    <property type="entry name" value="HPT domain"/>
    <property type="match status" value="1"/>
</dbReference>
<dbReference type="EMBL" id="KU221504">
    <property type="protein sequence ID" value="AMP41516.1"/>
    <property type="molecule type" value="Genomic_DNA"/>
</dbReference>
<dbReference type="PROSITE" id="PS50110">
    <property type="entry name" value="RESPONSE_REGULATORY"/>
    <property type="match status" value="1"/>
</dbReference>
<dbReference type="InterPro" id="IPR001789">
    <property type="entry name" value="Sig_transdc_resp-reg_receiver"/>
</dbReference>
<dbReference type="FunFam" id="1.10.287.130:FF:000002">
    <property type="entry name" value="Two-component osmosensing histidine kinase"/>
    <property type="match status" value="1"/>
</dbReference>
<evidence type="ECO:0000256" key="4">
    <source>
        <dbReference type="ARBA" id="ARBA00022475"/>
    </source>
</evidence>
<dbReference type="Pfam" id="PF00072">
    <property type="entry name" value="Response_reg"/>
    <property type="match status" value="1"/>
</dbReference>
<evidence type="ECO:0000259" key="20">
    <source>
        <dbReference type="PROSITE" id="PS50109"/>
    </source>
</evidence>
<name>A0A142BTS8_9BACT</name>
<comment type="subcellular location">
    <subcellularLocation>
        <location evidence="2">Cell membrane</location>
        <topology evidence="2">Multi-pass membrane protein</topology>
    </subcellularLocation>
</comment>
<dbReference type="Pfam" id="PF00512">
    <property type="entry name" value="HisKA"/>
    <property type="match status" value="1"/>
</dbReference>
<evidence type="ECO:0000256" key="5">
    <source>
        <dbReference type="ARBA" id="ARBA00022553"/>
    </source>
</evidence>
<evidence type="ECO:0000256" key="3">
    <source>
        <dbReference type="ARBA" id="ARBA00012438"/>
    </source>
</evidence>
<evidence type="ECO:0000259" key="24">
    <source>
        <dbReference type="PROSITE" id="PS50894"/>
    </source>
</evidence>
<dbReference type="InterPro" id="IPR033425">
    <property type="entry name" value="MASE3"/>
</dbReference>
<dbReference type="InterPro" id="IPR003661">
    <property type="entry name" value="HisK_dim/P_dom"/>
</dbReference>
<comment type="subunit">
    <text evidence="14">At low DSF concentrations, interacts with RpfF.</text>
</comment>
<evidence type="ECO:0000256" key="7">
    <source>
        <dbReference type="ARBA" id="ARBA00022692"/>
    </source>
</evidence>
<feature type="domain" description="Response regulatory" evidence="21">
    <location>
        <begin position="681"/>
        <end position="800"/>
    </location>
</feature>
<feature type="domain" description="PAC" evidence="23">
    <location>
        <begin position="340"/>
        <end position="397"/>
    </location>
</feature>
<evidence type="ECO:0000256" key="15">
    <source>
        <dbReference type="ARBA" id="ARBA00068150"/>
    </source>
</evidence>
<dbReference type="InterPro" id="IPR036890">
    <property type="entry name" value="HATPase_C_sf"/>
</dbReference>
<feature type="transmembrane region" description="Helical" evidence="19">
    <location>
        <begin position="129"/>
        <end position="147"/>
    </location>
</feature>
<evidence type="ECO:0000256" key="14">
    <source>
        <dbReference type="ARBA" id="ARBA00064003"/>
    </source>
</evidence>
<dbReference type="Pfam" id="PF02518">
    <property type="entry name" value="HATPase_c"/>
    <property type="match status" value="1"/>
</dbReference>
<feature type="modified residue" description="Phosphohistidine" evidence="16">
    <location>
        <position position="882"/>
    </location>
</feature>
<dbReference type="Pfam" id="PF17159">
    <property type="entry name" value="MASE3"/>
    <property type="match status" value="1"/>
</dbReference>
<evidence type="ECO:0000256" key="18">
    <source>
        <dbReference type="SAM" id="Coils"/>
    </source>
</evidence>
<feature type="transmembrane region" description="Helical" evidence="19">
    <location>
        <begin position="7"/>
        <end position="25"/>
    </location>
</feature>
<dbReference type="PANTHER" id="PTHR45339:SF1">
    <property type="entry name" value="HYBRID SIGNAL TRANSDUCTION HISTIDINE KINASE J"/>
    <property type="match status" value="1"/>
</dbReference>
<feature type="coiled-coil region" evidence="18">
    <location>
        <begin position="388"/>
        <end position="419"/>
    </location>
</feature>
<evidence type="ECO:0000256" key="1">
    <source>
        <dbReference type="ARBA" id="ARBA00000085"/>
    </source>
</evidence>
<keyword evidence="6" id="KW-0808">Transferase</keyword>
<keyword evidence="7 19" id="KW-0812">Transmembrane</keyword>
<evidence type="ECO:0000259" key="22">
    <source>
        <dbReference type="PROSITE" id="PS50112"/>
    </source>
</evidence>
<dbReference type="InterPro" id="IPR005467">
    <property type="entry name" value="His_kinase_dom"/>
</dbReference>
<evidence type="ECO:0000256" key="6">
    <source>
        <dbReference type="ARBA" id="ARBA00022679"/>
    </source>
</evidence>
<protein>
    <recommendedName>
        <fullName evidence="15">Sensory/regulatory protein RpfC</fullName>
        <ecNumber evidence="3">2.7.13.3</ecNumber>
    </recommendedName>
</protein>
<dbReference type="SMART" id="SM00448">
    <property type="entry name" value="REC"/>
    <property type="match status" value="1"/>
</dbReference>
<keyword evidence="11 19" id="KW-1133">Transmembrane helix</keyword>
<feature type="domain" description="PAS" evidence="22">
    <location>
        <begin position="267"/>
        <end position="320"/>
    </location>
</feature>
<dbReference type="InterPro" id="IPR000014">
    <property type="entry name" value="PAS"/>
</dbReference>
<feature type="transmembrane region" description="Helical" evidence="19">
    <location>
        <begin position="104"/>
        <end position="122"/>
    </location>
</feature>
<dbReference type="PRINTS" id="PR00344">
    <property type="entry name" value="BCTRLSENSOR"/>
</dbReference>
<evidence type="ECO:0000256" key="16">
    <source>
        <dbReference type="PROSITE-ProRule" id="PRU00110"/>
    </source>
</evidence>
<dbReference type="FunFam" id="3.30.565.10:FF:000010">
    <property type="entry name" value="Sensor histidine kinase RcsC"/>
    <property type="match status" value="1"/>
</dbReference>
<dbReference type="CDD" id="cd17546">
    <property type="entry name" value="REC_hyHK_CKI1_RcsC-like"/>
    <property type="match status" value="1"/>
</dbReference>
<feature type="transmembrane region" description="Helical" evidence="19">
    <location>
        <begin position="64"/>
        <end position="84"/>
    </location>
</feature>
<keyword evidence="8" id="KW-0547">Nucleotide-binding</keyword>
<feature type="transmembrane region" description="Helical" evidence="19">
    <location>
        <begin position="31"/>
        <end position="52"/>
    </location>
</feature>
<organism evidence="25">
    <name type="scientific">uncultured Nitrospirota bacterium</name>
    <dbReference type="NCBI Taxonomy" id="170969"/>
    <lineage>
        <taxon>Bacteria</taxon>
        <taxon>Pseudomonadati</taxon>
        <taxon>Nitrospirota</taxon>
        <taxon>environmental samples</taxon>
    </lineage>
</organism>
<reference evidence="25" key="1">
    <citation type="submission" date="2015-12" db="EMBL/GenBank/DDBJ databases">
        <authorList>
            <person name="Shamseldin A."/>
            <person name="Moawad H."/>
            <person name="Abd El-Rahim W.M."/>
            <person name="Sadowsky M.J."/>
        </authorList>
    </citation>
    <scope>NUCLEOTIDE SEQUENCE</scope>
</reference>
<dbReference type="PROSITE" id="PS50109">
    <property type="entry name" value="HIS_KIN"/>
    <property type="match status" value="1"/>
</dbReference>
<feature type="transmembrane region" description="Helical" evidence="19">
    <location>
        <begin position="167"/>
        <end position="184"/>
    </location>
</feature>
<dbReference type="Pfam" id="PF01627">
    <property type="entry name" value="Hpt"/>
    <property type="match status" value="1"/>
</dbReference>
<evidence type="ECO:0000256" key="10">
    <source>
        <dbReference type="ARBA" id="ARBA00022840"/>
    </source>
</evidence>
<dbReference type="Gene3D" id="1.10.287.130">
    <property type="match status" value="1"/>
</dbReference>
<dbReference type="GO" id="GO:0005524">
    <property type="term" value="F:ATP binding"/>
    <property type="evidence" value="ECO:0007669"/>
    <property type="project" value="UniProtKB-KW"/>
</dbReference>
<dbReference type="Gene3D" id="3.40.50.2300">
    <property type="match status" value="1"/>
</dbReference>
<dbReference type="AlphaFoldDB" id="A0A142BTS8"/>
<dbReference type="PANTHER" id="PTHR45339">
    <property type="entry name" value="HYBRID SIGNAL TRANSDUCTION HISTIDINE KINASE J"/>
    <property type="match status" value="1"/>
</dbReference>
<dbReference type="Gene3D" id="3.30.450.20">
    <property type="entry name" value="PAS domain"/>
    <property type="match status" value="1"/>
</dbReference>
<feature type="modified residue" description="4-aspartylphosphate" evidence="17">
    <location>
        <position position="730"/>
    </location>
</feature>
<dbReference type="Pfam" id="PF13426">
    <property type="entry name" value="PAS_9"/>
    <property type="match status" value="1"/>
</dbReference>
<dbReference type="InterPro" id="IPR003594">
    <property type="entry name" value="HATPase_dom"/>
</dbReference>
<dbReference type="InterPro" id="IPR000700">
    <property type="entry name" value="PAS-assoc_C"/>
</dbReference>
<keyword evidence="18" id="KW-0175">Coiled coil</keyword>
<feature type="domain" description="Histidine kinase" evidence="20">
    <location>
        <begin position="429"/>
        <end position="654"/>
    </location>
</feature>
<dbReference type="InterPro" id="IPR011006">
    <property type="entry name" value="CheY-like_superfamily"/>
</dbReference>
<dbReference type="SUPFAM" id="SSF55874">
    <property type="entry name" value="ATPase domain of HSP90 chaperone/DNA topoisomerase II/histidine kinase"/>
    <property type="match status" value="1"/>
</dbReference>
<dbReference type="InterPro" id="IPR004358">
    <property type="entry name" value="Sig_transdc_His_kin-like_C"/>
</dbReference>
<accession>A0A142BTS8</accession>
<evidence type="ECO:0000256" key="2">
    <source>
        <dbReference type="ARBA" id="ARBA00004651"/>
    </source>
</evidence>